<dbReference type="GeneID" id="303184879"/>
<dbReference type="RefSeq" id="WP_013348644.1">
    <property type="nucleotide sequence ID" value="NZ_JABUYH010000029.1"/>
</dbReference>
<gene>
    <name evidence="1" type="ORF">CIK84_06970</name>
</gene>
<dbReference type="EMBL" id="PNQX01000001">
    <property type="protein sequence ID" value="PMQ21291.1"/>
    <property type="molecule type" value="Genomic_DNA"/>
</dbReference>
<dbReference type="Pfam" id="PF09438">
    <property type="entry name" value="DUF2017"/>
    <property type="match status" value="1"/>
</dbReference>
<comment type="caution">
    <text evidence="1">The sequence shown here is derived from an EMBL/GenBank/DDBJ whole genome shotgun (WGS) entry which is preliminary data.</text>
</comment>
<dbReference type="OMA" id="RPDSENW"/>
<dbReference type="Proteomes" id="UP000235739">
    <property type="component" value="Unassembled WGS sequence"/>
</dbReference>
<organism evidence="1 2">
    <name type="scientific">Glutamicibacter arilaitensis</name>
    <dbReference type="NCBI Taxonomy" id="256701"/>
    <lineage>
        <taxon>Bacteria</taxon>
        <taxon>Bacillati</taxon>
        <taxon>Actinomycetota</taxon>
        <taxon>Actinomycetes</taxon>
        <taxon>Micrococcales</taxon>
        <taxon>Micrococcaceae</taxon>
        <taxon>Glutamicibacter</taxon>
    </lineage>
</organism>
<dbReference type="AlphaFoldDB" id="A0A2N7S568"/>
<name>A0A2N7S568_9MICC</name>
<evidence type="ECO:0000313" key="1">
    <source>
        <dbReference type="EMBL" id="PMQ21291.1"/>
    </source>
</evidence>
<reference evidence="1 2" key="1">
    <citation type="journal article" date="2017" name="Elife">
        <title>Extensive horizontal gene transfer in cheese-associated bacteria.</title>
        <authorList>
            <person name="Bonham K.S."/>
            <person name="Wolfe B.E."/>
            <person name="Dutton R.J."/>
        </authorList>
    </citation>
    <scope>NUCLEOTIDE SEQUENCE [LARGE SCALE GENOMIC DNA]</scope>
    <source>
        <strain evidence="1 2">JB182</strain>
    </source>
</reference>
<protein>
    <submittedName>
        <fullName evidence="1">DUF2017 domain-containing protein</fullName>
    </submittedName>
</protein>
<accession>A0A2N7S568</accession>
<proteinExistence type="predicted"/>
<evidence type="ECO:0000313" key="2">
    <source>
        <dbReference type="Proteomes" id="UP000235739"/>
    </source>
</evidence>
<dbReference type="InterPro" id="IPR018561">
    <property type="entry name" value="AosR"/>
</dbReference>
<sequence length="192" mass="21394">MAKAFKNGSKGITGTLHSAERKLIRELFNDVIAMLDERAQLHQLPEDLDPLYALTGMRPESMDLPEISDPALAKLLPNASDDAAVAAEHRRLSEADLIAQKIGRLREAQLLLETDKLVLDQHSATRFAQALNDVRLVLAERLEIRDEADSARVAQVLDASEVQTPEEYMSLVYNLISWVLDTLMSALMDAEF</sequence>